<accession>A0ACD5AKF6</accession>
<name>A0ACD5AKF6_9ACTN</name>
<sequence length="134" mass="14530">MNWPSRRGEECTEGRTYDSARLLRTGGFPAMTEDTLFAPGADAGNVGLGFACLLVAVLFVLPFGGIALAMLLVRVQARTAIEAALASGHPDRDGLERLRRLAQGPLRAQSARLGRVNADRARKGRGTSRRKKRR</sequence>
<dbReference type="EMBL" id="CP146022">
    <property type="protein sequence ID" value="WWQ67737.1"/>
    <property type="molecule type" value="Genomic_DNA"/>
</dbReference>
<dbReference type="Proteomes" id="UP001432251">
    <property type="component" value="Chromosome"/>
</dbReference>
<organism evidence="1 2">
    <name type="scientific">Streptomyces citrinus</name>
    <dbReference type="NCBI Taxonomy" id="3118173"/>
    <lineage>
        <taxon>Bacteria</taxon>
        <taxon>Bacillati</taxon>
        <taxon>Actinomycetota</taxon>
        <taxon>Actinomycetes</taxon>
        <taxon>Kitasatosporales</taxon>
        <taxon>Streptomycetaceae</taxon>
        <taxon>Streptomyces</taxon>
    </lineage>
</organism>
<reference evidence="1" key="1">
    <citation type="journal article" date="2025" name="Int. J. Syst. Evol. Microbiol.">
        <title>Streptomyces citrinus sp. nov., with yellow diffusible pigment.</title>
        <authorList>
            <person name="He Y."/>
            <person name="Yang E."/>
            <person name="Xu J."/>
            <person name="Sun Y."/>
            <person name="Sun L."/>
        </authorList>
    </citation>
    <scope>NUCLEOTIDE SEQUENCE</scope>
    <source>
        <strain evidence="1">Q6</strain>
    </source>
</reference>
<evidence type="ECO:0000313" key="1">
    <source>
        <dbReference type="EMBL" id="WWQ67737.1"/>
    </source>
</evidence>
<gene>
    <name evidence="1" type="ORF">V2W30_33345</name>
</gene>
<proteinExistence type="predicted"/>
<protein>
    <submittedName>
        <fullName evidence="1">Uncharacterized protein</fullName>
    </submittedName>
</protein>
<evidence type="ECO:0000313" key="2">
    <source>
        <dbReference type="Proteomes" id="UP001432251"/>
    </source>
</evidence>
<keyword evidence="2" id="KW-1185">Reference proteome</keyword>